<keyword evidence="7" id="KW-0326">Glycosidase</keyword>
<dbReference type="VEuPathDB" id="AmoebaDB:NAEGRDRAFT_67921"/>
<dbReference type="InterPro" id="IPR012341">
    <property type="entry name" value="6hp_glycosidase-like_sf"/>
</dbReference>
<dbReference type="InterPro" id="IPR001382">
    <property type="entry name" value="Glyco_hydro_47"/>
</dbReference>
<dbReference type="PRINTS" id="PR00747">
    <property type="entry name" value="GLYHDRLASE47"/>
</dbReference>
<proteinExistence type="inferred from homology"/>
<dbReference type="SUPFAM" id="SSF48225">
    <property type="entry name" value="Seven-hairpin glycosidases"/>
    <property type="match status" value="1"/>
</dbReference>
<evidence type="ECO:0000256" key="1">
    <source>
        <dbReference type="ARBA" id="ARBA00004240"/>
    </source>
</evidence>
<dbReference type="InterPro" id="IPR036026">
    <property type="entry name" value="Seven-hairpin_glycosidases"/>
</dbReference>
<dbReference type="GO" id="GO:0005975">
    <property type="term" value="P:carbohydrate metabolic process"/>
    <property type="evidence" value="ECO:0007669"/>
    <property type="project" value="InterPro"/>
</dbReference>
<dbReference type="Proteomes" id="UP000006671">
    <property type="component" value="Unassembled WGS sequence"/>
</dbReference>
<feature type="active site" evidence="5">
    <location>
        <position position="397"/>
    </location>
</feature>
<dbReference type="InterPro" id="IPR044674">
    <property type="entry name" value="EDEM1/2/3"/>
</dbReference>
<sequence>MFITSYSNYMKYGYPLDELKPISCSGMSTWGNYSLTLIDSLDTLYVMNMHDEFKYSIELILKNFNNFNFPTHVSVFESNIRILGGLLSAHLLALKHDWYLNQYYLNTNHLFYQFNHNNNNNNNLNQSNSNQSNTNNSNQSNQSNQSNSSTNSNINSNTNSNINSNSKQQQQHNLLTLCIDIANRLLPAFNTPTGIPYGMIHFIDGVLKNESNITSTAGGGTFILEFGLLSYLTGDLKYYEIAKKATLSIFKYRDLKTNLIGNHINIMNGEWIHRESGIGASIDSYFEYLYKGFILFKDEELLNLFKIHYQSILKYVYKNPWYSDVDMKFPKITFGLYNSLASFWPGVQALYGNYEIAKKSIIAIHGIWRKYGSIPEGFNILISKAQKGQLPYPLRPELIESIYHLFKFDGSRDSNYLYMARDFYTSLEINTKTKCGYAVIDNVETLKLNDRMESFFLSETLKYLYLIFDFNNFVHYNNQTNSEELLFTFNTEAHLIPLNLNAYLKKYDPYFNENRFLNDFSKKSTIFK</sequence>
<dbReference type="PANTHER" id="PTHR45679">
    <property type="entry name" value="ER DEGRADATION-ENHANCING ALPHA-MANNOSIDASE-LIKE PROTEIN 2"/>
    <property type="match status" value="1"/>
</dbReference>
<evidence type="ECO:0000313" key="9">
    <source>
        <dbReference type="EMBL" id="EFC44243.1"/>
    </source>
</evidence>
<evidence type="ECO:0000256" key="6">
    <source>
        <dbReference type="PIRSR" id="PIRSR601382-2"/>
    </source>
</evidence>
<dbReference type="eggNOG" id="KOG2429">
    <property type="taxonomic scope" value="Eukaryota"/>
</dbReference>
<dbReference type="Gene3D" id="1.50.10.10">
    <property type="match status" value="2"/>
</dbReference>
<keyword evidence="6" id="KW-0479">Metal-binding</keyword>
<evidence type="ECO:0000256" key="3">
    <source>
        <dbReference type="ARBA" id="ARBA00022824"/>
    </source>
</evidence>
<comment type="cofactor">
    <cofactor evidence="6">
        <name>Ca(2+)</name>
        <dbReference type="ChEBI" id="CHEBI:29108"/>
    </cofactor>
</comment>
<evidence type="ECO:0000256" key="7">
    <source>
        <dbReference type="RuleBase" id="RU361193"/>
    </source>
</evidence>
<dbReference type="GO" id="GO:1904380">
    <property type="term" value="P:endoplasmic reticulum mannose trimming"/>
    <property type="evidence" value="ECO:0007669"/>
    <property type="project" value="InterPro"/>
</dbReference>
<dbReference type="GO" id="GO:0004571">
    <property type="term" value="F:mannosyl-oligosaccharide 1,2-alpha-mannosidase activity"/>
    <property type="evidence" value="ECO:0007669"/>
    <property type="project" value="InterPro"/>
</dbReference>
<dbReference type="Pfam" id="PF01532">
    <property type="entry name" value="Glyco_hydro_47"/>
    <property type="match status" value="1"/>
</dbReference>
<comment type="subcellular location">
    <subcellularLocation>
        <location evidence="1">Endoplasmic reticulum</location>
    </subcellularLocation>
</comment>
<organism evidence="10">
    <name type="scientific">Naegleria gruberi</name>
    <name type="common">Amoeba</name>
    <dbReference type="NCBI Taxonomy" id="5762"/>
    <lineage>
        <taxon>Eukaryota</taxon>
        <taxon>Discoba</taxon>
        <taxon>Heterolobosea</taxon>
        <taxon>Tetramitia</taxon>
        <taxon>Eutetramitia</taxon>
        <taxon>Vahlkampfiidae</taxon>
        <taxon>Naegleria</taxon>
    </lineage>
</organism>
<dbReference type="GeneID" id="8848201"/>
<gene>
    <name evidence="9" type="ORF">NAEGRDRAFT_67921</name>
</gene>
<comment type="similarity">
    <text evidence="2 7">Belongs to the glycosyl hydrolase 47 family.</text>
</comment>
<feature type="active site" evidence="5">
    <location>
        <position position="283"/>
    </location>
</feature>
<keyword evidence="4" id="KW-0325">Glycoprotein</keyword>
<keyword evidence="3" id="KW-0256">Endoplasmic reticulum</keyword>
<accession>D2VGB7</accession>
<feature type="binding site" evidence="6">
    <location>
        <position position="491"/>
    </location>
    <ligand>
        <name>Ca(2+)</name>
        <dbReference type="ChEBI" id="CHEBI:29108"/>
    </ligand>
</feature>
<dbReference type="GO" id="GO:0016020">
    <property type="term" value="C:membrane"/>
    <property type="evidence" value="ECO:0007669"/>
    <property type="project" value="InterPro"/>
</dbReference>
<protein>
    <recommendedName>
        <fullName evidence="7">alpha-1,2-Mannosidase</fullName>
        <ecNumber evidence="7">3.2.1.-</ecNumber>
    </recommendedName>
</protein>
<dbReference type="STRING" id="5762.D2VGB7"/>
<dbReference type="AlphaFoldDB" id="D2VGB7"/>
<evidence type="ECO:0000256" key="2">
    <source>
        <dbReference type="ARBA" id="ARBA00007658"/>
    </source>
</evidence>
<reference evidence="9 10" key="1">
    <citation type="journal article" date="2010" name="Cell">
        <title>The genome of Naegleria gruberi illuminates early eukaryotic versatility.</title>
        <authorList>
            <person name="Fritz-Laylin L.K."/>
            <person name="Prochnik S.E."/>
            <person name="Ginger M.L."/>
            <person name="Dacks J.B."/>
            <person name="Carpenter M.L."/>
            <person name="Field M.C."/>
            <person name="Kuo A."/>
            <person name="Paredez A."/>
            <person name="Chapman J."/>
            <person name="Pham J."/>
            <person name="Shu S."/>
            <person name="Neupane R."/>
            <person name="Cipriano M."/>
            <person name="Mancuso J."/>
            <person name="Tu H."/>
            <person name="Salamov A."/>
            <person name="Lindquist E."/>
            <person name="Shapiro H."/>
            <person name="Lucas S."/>
            <person name="Grigoriev I.V."/>
            <person name="Cande W.Z."/>
            <person name="Fulton C."/>
            <person name="Rokhsar D.S."/>
            <person name="Dawson S.C."/>
        </authorList>
    </citation>
    <scope>NUCLEOTIDE SEQUENCE [LARGE SCALE GENOMIC DNA]</scope>
    <source>
        <strain evidence="9 10">NEG-M</strain>
    </source>
</reference>
<evidence type="ECO:0000256" key="8">
    <source>
        <dbReference type="SAM" id="MobiDB-lite"/>
    </source>
</evidence>
<keyword evidence="6" id="KW-0106">Calcium</keyword>
<dbReference type="PANTHER" id="PTHR45679:SF6">
    <property type="entry name" value="ER DEGRADATION-ENHANCING ALPHA-MANNOSIDASE-LIKE PROTEIN 2"/>
    <property type="match status" value="1"/>
</dbReference>
<feature type="region of interest" description="Disordered" evidence="8">
    <location>
        <begin position="117"/>
        <end position="166"/>
    </location>
</feature>
<evidence type="ECO:0000313" key="10">
    <source>
        <dbReference type="Proteomes" id="UP000006671"/>
    </source>
</evidence>
<dbReference type="OrthoDB" id="8118055at2759"/>
<dbReference type="GO" id="GO:0005509">
    <property type="term" value="F:calcium ion binding"/>
    <property type="evidence" value="ECO:0007669"/>
    <property type="project" value="InterPro"/>
</dbReference>
<dbReference type="RefSeq" id="XP_002676987.1">
    <property type="nucleotide sequence ID" value="XM_002676941.1"/>
</dbReference>
<evidence type="ECO:0000256" key="5">
    <source>
        <dbReference type="PIRSR" id="PIRSR601382-1"/>
    </source>
</evidence>
<feature type="active site" description="Proton donor" evidence="5">
    <location>
        <position position="376"/>
    </location>
</feature>
<feature type="active site" description="Proton donor" evidence="5">
    <location>
        <position position="77"/>
    </location>
</feature>
<dbReference type="InParanoid" id="D2VGB7"/>
<dbReference type="GO" id="GO:0044322">
    <property type="term" value="C:endoplasmic reticulum quality control compartment"/>
    <property type="evidence" value="ECO:0007669"/>
    <property type="project" value="GOC"/>
</dbReference>
<dbReference type="FunCoup" id="D2VGB7">
    <property type="interactions" value="332"/>
</dbReference>
<keyword evidence="10" id="KW-1185">Reference proteome</keyword>
<dbReference type="KEGG" id="ngr:NAEGRDRAFT_67921"/>
<dbReference type="OMA" id="EEFWRMF"/>
<keyword evidence="7" id="KW-0378">Hydrolase</keyword>
<name>D2VGB7_NAEGR</name>
<dbReference type="EMBL" id="GG738869">
    <property type="protein sequence ID" value="EFC44243.1"/>
    <property type="molecule type" value="Genomic_DNA"/>
</dbReference>
<dbReference type="EC" id="3.2.1.-" evidence="7"/>
<evidence type="ECO:0000256" key="4">
    <source>
        <dbReference type="ARBA" id="ARBA00023180"/>
    </source>
</evidence>